<evidence type="ECO:0000313" key="1">
    <source>
        <dbReference type="EMBL" id="RXS59754.1"/>
    </source>
</evidence>
<sequence length="185" mass="20369">MTYTRIGPLLHEIGMVSKEKMDSVLEAFADFAHHELDHYEAACALEHFGVAVSVHADDIDSIHDDYASLLAEAEEVAGGAVTLTNVRLVEGEGELEGGRFDRLEFERNGEPVSLSAEHFADDYYDHEAACEAIALTAHDDDPRSWHYVDFTRKPNAGYDSIMVLATPDQAAALHEQLGFTFPFGA</sequence>
<comment type="caution">
    <text evidence="1">The sequence shown here is derived from an EMBL/GenBank/DDBJ whole genome shotgun (WGS) entry which is preliminary data.</text>
</comment>
<reference evidence="1 2" key="1">
    <citation type="submission" date="2019-01" db="EMBL/GenBank/DDBJ databases">
        <title>Draft genome sequences of the type strain Streptomyces sioyaensis DSM 40032 and its novel strain, TM32, a thermotolerant antibiotics-producing actinobacterium.</title>
        <authorList>
            <person name="Nakaew N."/>
            <person name="Lumyong S."/>
            <person name="Sloan W.T."/>
            <person name="Sungthong R."/>
        </authorList>
    </citation>
    <scope>NUCLEOTIDE SEQUENCE [LARGE SCALE GENOMIC DNA]</scope>
    <source>
        <strain evidence="1 2">DSM 40032</strain>
    </source>
</reference>
<name>A0A4Q1QLM3_9ACTN</name>
<organism evidence="1 2">
    <name type="scientific">Streptomyces sioyaensis</name>
    <dbReference type="NCBI Taxonomy" id="67364"/>
    <lineage>
        <taxon>Bacteria</taxon>
        <taxon>Bacillati</taxon>
        <taxon>Actinomycetota</taxon>
        <taxon>Actinomycetes</taxon>
        <taxon>Kitasatosporales</taxon>
        <taxon>Streptomycetaceae</taxon>
        <taxon>Streptomyces</taxon>
    </lineage>
</organism>
<accession>A0A4Q1QLM3</accession>
<gene>
    <name evidence="1" type="ORF">EST54_29045</name>
</gene>
<dbReference type="AlphaFoldDB" id="A0A4Q1QLM3"/>
<evidence type="ECO:0000313" key="2">
    <source>
        <dbReference type="Proteomes" id="UP000289482"/>
    </source>
</evidence>
<protein>
    <submittedName>
        <fullName evidence="1">Uncharacterized protein</fullName>
    </submittedName>
</protein>
<dbReference type="Proteomes" id="UP000289482">
    <property type="component" value="Unassembled WGS sequence"/>
</dbReference>
<dbReference type="EMBL" id="SDIF01000130">
    <property type="protein sequence ID" value="RXS59754.1"/>
    <property type="molecule type" value="Genomic_DNA"/>
</dbReference>
<keyword evidence="2" id="KW-1185">Reference proteome</keyword>
<proteinExistence type="predicted"/>